<keyword evidence="1" id="KW-0812">Transmembrane</keyword>
<evidence type="ECO:0008006" key="4">
    <source>
        <dbReference type="Google" id="ProtNLM"/>
    </source>
</evidence>
<evidence type="ECO:0000256" key="1">
    <source>
        <dbReference type="SAM" id="Phobius"/>
    </source>
</evidence>
<evidence type="ECO:0000313" key="3">
    <source>
        <dbReference type="Proteomes" id="UP000186228"/>
    </source>
</evidence>
<reference evidence="3" key="1">
    <citation type="submission" date="2016-08" db="EMBL/GenBank/DDBJ databases">
        <authorList>
            <person name="Varghese N."/>
            <person name="Submissions Spin"/>
        </authorList>
    </citation>
    <scope>NUCLEOTIDE SEQUENCE [LARGE SCALE GENOMIC DNA]</scope>
    <source>
        <strain evidence="3">CCBAU 57015</strain>
    </source>
</reference>
<feature type="transmembrane region" description="Helical" evidence="1">
    <location>
        <begin position="47"/>
        <end position="66"/>
    </location>
</feature>
<organism evidence="2 3">
    <name type="scientific">Rhizobium hainanense</name>
    <dbReference type="NCBI Taxonomy" id="52131"/>
    <lineage>
        <taxon>Bacteria</taxon>
        <taxon>Pseudomonadati</taxon>
        <taxon>Pseudomonadota</taxon>
        <taxon>Alphaproteobacteria</taxon>
        <taxon>Hyphomicrobiales</taxon>
        <taxon>Rhizobiaceae</taxon>
        <taxon>Rhizobium/Agrobacterium group</taxon>
        <taxon>Rhizobium</taxon>
    </lineage>
</organism>
<feature type="transmembrane region" description="Helical" evidence="1">
    <location>
        <begin position="20"/>
        <end position="41"/>
    </location>
</feature>
<gene>
    <name evidence="2" type="ORF">GA0061100_11660</name>
</gene>
<keyword evidence="3" id="KW-1185">Reference proteome</keyword>
<dbReference type="AlphaFoldDB" id="A0A1C3WE90"/>
<dbReference type="EMBL" id="FMAC01000016">
    <property type="protein sequence ID" value="SCB38205.1"/>
    <property type="molecule type" value="Genomic_DNA"/>
</dbReference>
<keyword evidence="1" id="KW-1133">Transmembrane helix</keyword>
<keyword evidence="1" id="KW-0472">Membrane</keyword>
<dbReference type="RefSeq" id="WP_075856654.1">
    <property type="nucleotide sequence ID" value="NZ_FMAC01000016.1"/>
</dbReference>
<name>A0A1C3WE90_9HYPH</name>
<protein>
    <recommendedName>
        <fullName evidence="4">Homogentisate export protein</fullName>
    </recommendedName>
</protein>
<accession>A0A1C3WE90</accession>
<dbReference type="STRING" id="52131.GA0061100_11660"/>
<sequence>MIFATATIIGIAAGLQRTTIGALLGVALVSIAFMAAVAMSVTPPPLMMLFIALGGYNLGFIGYLITADVMEQRRA</sequence>
<proteinExistence type="predicted"/>
<evidence type="ECO:0000313" key="2">
    <source>
        <dbReference type="EMBL" id="SCB38205.1"/>
    </source>
</evidence>
<dbReference type="OrthoDB" id="8401111at2"/>
<dbReference type="Proteomes" id="UP000186228">
    <property type="component" value="Unassembled WGS sequence"/>
</dbReference>